<proteinExistence type="predicted"/>
<reference evidence="1 2" key="1">
    <citation type="submission" date="2019-11" db="EMBL/GenBank/DDBJ databases">
        <title>Whole genome sequence of Oryza granulata.</title>
        <authorList>
            <person name="Li W."/>
        </authorList>
    </citation>
    <scope>NUCLEOTIDE SEQUENCE [LARGE SCALE GENOMIC DNA]</scope>
    <source>
        <strain evidence="2">cv. Menghai</strain>
        <tissue evidence="1">Leaf</tissue>
    </source>
</reference>
<sequence length="184" mass="20544">MFSSSRDGNLMITPCVSLLSRCTSYIFRTLRNLSDGSCAMAGSWVQLKQLSRVTETRLRKEEEQLWLHPWRKPAALVAPDAELLQVGVWLEAFKNLLSHIFCVVVVVYAAVMPLQRQILEVLFILQASFLGLVAISDILKPCNHQAVQASQLTNGAAMACMEDGQCLELSQLPNAQFFPKMEMA</sequence>
<organism evidence="1 2">
    <name type="scientific">Oryza meyeriana var. granulata</name>
    <dbReference type="NCBI Taxonomy" id="110450"/>
    <lineage>
        <taxon>Eukaryota</taxon>
        <taxon>Viridiplantae</taxon>
        <taxon>Streptophyta</taxon>
        <taxon>Embryophyta</taxon>
        <taxon>Tracheophyta</taxon>
        <taxon>Spermatophyta</taxon>
        <taxon>Magnoliopsida</taxon>
        <taxon>Liliopsida</taxon>
        <taxon>Poales</taxon>
        <taxon>Poaceae</taxon>
        <taxon>BOP clade</taxon>
        <taxon>Oryzoideae</taxon>
        <taxon>Oryzeae</taxon>
        <taxon>Oryzinae</taxon>
        <taxon>Oryza</taxon>
        <taxon>Oryza meyeriana</taxon>
    </lineage>
</organism>
<protein>
    <submittedName>
        <fullName evidence="1">Uncharacterized protein</fullName>
    </submittedName>
</protein>
<dbReference type="EMBL" id="SPHZ02000003">
    <property type="protein sequence ID" value="KAF0924983.1"/>
    <property type="molecule type" value="Genomic_DNA"/>
</dbReference>
<gene>
    <name evidence="1" type="ORF">E2562_015046</name>
</gene>
<evidence type="ECO:0000313" key="1">
    <source>
        <dbReference type="EMBL" id="KAF0924983.1"/>
    </source>
</evidence>
<dbReference type="Proteomes" id="UP000479710">
    <property type="component" value="Unassembled WGS sequence"/>
</dbReference>
<accession>A0A6G1ELS6</accession>
<evidence type="ECO:0000313" key="2">
    <source>
        <dbReference type="Proteomes" id="UP000479710"/>
    </source>
</evidence>
<name>A0A6G1ELS6_9ORYZ</name>
<comment type="caution">
    <text evidence="1">The sequence shown here is derived from an EMBL/GenBank/DDBJ whole genome shotgun (WGS) entry which is preliminary data.</text>
</comment>
<keyword evidence="2" id="KW-1185">Reference proteome</keyword>
<dbReference type="AlphaFoldDB" id="A0A6G1ELS6"/>